<dbReference type="EMBL" id="PPUT01000010">
    <property type="protein sequence ID" value="RDC44964.1"/>
    <property type="molecule type" value="Genomic_DNA"/>
</dbReference>
<organism evidence="2 3">
    <name type="scientific">Adlercreutzia equolifaciens subsp. celatus</name>
    <dbReference type="NCBI Taxonomy" id="394340"/>
    <lineage>
        <taxon>Bacteria</taxon>
        <taxon>Bacillati</taxon>
        <taxon>Actinomycetota</taxon>
        <taxon>Coriobacteriia</taxon>
        <taxon>Eggerthellales</taxon>
        <taxon>Eggerthellaceae</taxon>
        <taxon>Adlercreutzia</taxon>
    </lineage>
</organism>
<proteinExistence type="predicted"/>
<evidence type="ECO:0000313" key="2">
    <source>
        <dbReference type="EMBL" id="RDC44964.1"/>
    </source>
</evidence>
<comment type="caution">
    <text evidence="2">The sequence shown here is derived from an EMBL/GenBank/DDBJ whole genome shotgun (WGS) entry which is preliminary data.</text>
</comment>
<gene>
    <name evidence="2" type="ORF">C1850_05235</name>
</gene>
<dbReference type="GO" id="GO:0003700">
    <property type="term" value="F:DNA-binding transcription factor activity"/>
    <property type="evidence" value="ECO:0007669"/>
    <property type="project" value="InterPro"/>
</dbReference>
<dbReference type="Proteomes" id="UP000253805">
    <property type="component" value="Unassembled WGS sequence"/>
</dbReference>
<dbReference type="Pfam" id="PF12802">
    <property type="entry name" value="MarR_2"/>
    <property type="match status" value="1"/>
</dbReference>
<sequence>MEESDLINQLRDIVGNEAIAPDVDFDHAALRDKLPLATCALFSFDSVLLFGNRTLFVRPTASIKPEILLSQSELISSALQAPVVCHLDTITPYLRKRLIAARAPFLTQAGEFYLPGLLRTIPSPATKPRPLDTELTAMGKTAFLHFLYYGGTPSTIKDVCARTGLSRGGAQRACEELLRHGLLQRRTGGPTNRTAYYTVADPAAYFEKGWRLFGRTVKKTLSLPRDAVPEDAFRSGLSALAARTLLMAPQTSVFAIGPKQAANLTPLAVEEGDPAVIIQVLAFDPAPFAQDEAVDPFTMLKTIDRRDERIDMAVDEIKEAEGWPI</sequence>
<dbReference type="SUPFAM" id="SSF46785">
    <property type="entry name" value="Winged helix' DNA-binding domain"/>
    <property type="match status" value="1"/>
</dbReference>
<accession>A0A369P912</accession>
<name>A0A369P912_9ACTN</name>
<feature type="domain" description="HTH marR-type" evidence="1">
    <location>
        <begin position="142"/>
        <end position="187"/>
    </location>
</feature>
<dbReference type="InterPro" id="IPR000835">
    <property type="entry name" value="HTH_MarR-typ"/>
</dbReference>
<evidence type="ECO:0000259" key="1">
    <source>
        <dbReference type="Pfam" id="PF12802"/>
    </source>
</evidence>
<protein>
    <recommendedName>
        <fullName evidence="1">HTH marR-type domain-containing protein</fullName>
    </recommendedName>
</protein>
<evidence type="ECO:0000313" key="3">
    <source>
        <dbReference type="Proteomes" id="UP000253805"/>
    </source>
</evidence>
<dbReference type="RefSeq" id="WP_114539490.1">
    <property type="nucleotide sequence ID" value="NZ_DBFWAD010000015.1"/>
</dbReference>
<dbReference type="AlphaFoldDB" id="A0A369P912"/>
<dbReference type="InterPro" id="IPR036390">
    <property type="entry name" value="WH_DNA-bd_sf"/>
</dbReference>
<reference evidence="2 3" key="1">
    <citation type="journal article" date="2018" name="Elife">
        <title>Discovery and characterization of a prevalent human gut bacterial enzyme sufficient for the inactivation of a family of plant toxins.</title>
        <authorList>
            <person name="Koppel N."/>
            <person name="Bisanz J.E."/>
            <person name="Pandelia M.E."/>
            <person name="Turnbaugh P.J."/>
            <person name="Balskus E.P."/>
        </authorList>
    </citation>
    <scope>NUCLEOTIDE SEQUENCE [LARGE SCALE GENOMIC DNA]</scope>
    <source>
        <strain evidence="2 3">OB21 GAM 11</strain>
    </source>
</reference>